<keyword evidence="2" id="KW-0812">Transmembrane</keyword>
<keyword evidence="2" id="KW-1133">Transmembrane helix</keyword>
<feature type="compositionally biased region" description="Polar residues" evidence="1">
    <location>
        <begin position="262"/>
        <end position="274"/>
    </location>
</feature>
<feature type="transmembrane region" description="Helical" evidence="2">
    <location>
        <begin position="59"/>
        <end position="78"/>
    </location>
</feature>
<reference evidence="3 4" key="1">
    <citation type="journal article" date="2018" name="Plant J.">
        <title>Genome sequences of Chlorella sorokiniana UTEX 1602 and Micractinium conductrix SAG 241.80: implications to maltose excretion by a green alga.</title>
        <authorList>
            <person name="Arriola M.B."/>
            <person name="Velmurugan N."/>
            <person name="Zhang Y."/>
            <person name="Plunkett M.H."/>
            <person name="Hondzo H."/>
            <person name="Barney B.M."/>
        </authorList>
    </citation>
    <scope>NUCLEOTIDE SEQUENCE [LARGE SCALE GENOMIC DNA]</scope>
    <source>
        <strain evidence="4">UTEX 1602</strain>
    </source>
</reference>
<dbReference type="EMBL" id="LHPG02000006">
    <property type="protein sequence ID" value="PRW58047.1"/>
    <property type="molecule type" value="Genomic_DNA"/>
</dbReference>
<gene>
    <name evidence="3" type="ORF">C2E21_3377</name>
</gene>
<protein>
    <submittedName>
        <fullName evidence="3">Eyes absent-like protein 4 isoform X1</fullName>
    </submittedName>
</protein>
<dbReference type="OrthoDB" id="507212at2759"/>
<feature type="compositionally biased region" description="Basic residues" evidence="1">
    <location>
        <begin position="222"/>
        <end position="233"/>
    </location>
</feature>
<accession>A0A2P6TVG3</accession>
<proteinExistence type="predicted"/>
<dbReference type="STRING" id="3076.A0A2P6TVG3"/>
<dbReference type="AlphaFoldDB" id="A0A2P6TVG3"/>
<feature type="transmembrane region" description="Helical" evidence="2">
    <location>
        <begin position="27"/>
        <end position="47"/>
    </location>
</feature>
<evidence type="ECO:0000313" key="4">
    <source>
        <dbReference type="Proteomes" id="UP000239899"/>
    </source>
</evidence>
<name>A0A2P6TVG3_CHLSO</name>
<evidence type="ECO:0000256" key="2">
    <source>
        <dbReference type="SAM" id="Phobius"/>
    </source>
</evidence>
<keyword evidence="4" id="KW-1185">Reference proteome</keyword>
<feature type="region of interest" description="Disordered" evidence="1">
    <location>
        <begin position="221"/>
        <end position="275"/>
    </location>
</feature>
<feature type="region of interest" description="Disordered" evidence="1">
    <location>
        <begin position="291"/>
        <end position="323"/>
    </location>
</feature>
<sequence length="449" mass="46497">MVAAAATGAAAAAAAAAGPEPDSALRWPASGAMPAALVALLLLLLVARSKIWRLLSARVAAWPLAGLRLAVAAGALALLPVADLGAYASQEAVVLALSGLLLPLPLKQHLAAQGGALLAALLRLPRLALLQAAVPHRGEQCRAFVSGARYALQAFVPGGILDVASHPQQLSTSCWMQHTWLAVVAGFLLPSASTLIRHWRAGAAWPGNELALVAAMEEAAAGRRRGSRRRRRTIAGSAEPASSDDGQSLSVAAPESAHEVLASTQDSPASTPSFRSGVSLSSVVSAGSGLSLHSSGSKSSGSGSGKSSSSGGKSSSSSPLSPRSAQQRWAMIQALRRHPEWLLQPTQSTRLQWLLLGVPLAAAERQAAMVASKRVTAAKSERFYKQGGKKKAGGFWSGLRKQLSAHPIVVAIIFFIMIFSGVATFFMTLPGERHRFTYGGLFGGDGGDE</sequence>
<organism evidence="3 4">
    <name type="scientific">Chlorella sorokiniana</name>
    <name type="common">Freshwater green alga</name>
    <dbReference type="NCBI Taxonomy" id="3076"/>
    <lineage>
        <taxon>Eukaryota</taxon>
        <taxon>Viridiplantae</taxon>
        <taxon>Chlorophyta</taxon>
        <taxon>core chlorophytes</taxon>
        <taxon>Trebouxiophyceae</taxon>
        <taxon>Chlorellales</taxon>
        <taxon>Chlorellaceae</taxon>
        <taxon>Chlorella clade</taxon>
        <taxon>Chlorella</taxon>
    </lineage>
</organism>
<evidence type="ECO:0000256" key="1">
    <source>
        <dbReference type="SAM" id="MobiDB-lite"/>
    </source>
</evidence>
<feature type="transmembrane region" description="Helical" evidence="2">
    <location>
        <begin position="408"/>
        <end position="429"/>
    </location>
</feature>
<keyword evidence="2" id="KW-0472">Membrane</keyword>
<feature type="compositionally biased region" description="Low complexity" evidence="1">
    <location>
        <begin position="291"/>
        <end position="318"/>
    </location>
</feature>
<dbReference type="Proteomes" id="UP000239899">
    <property type="component" value="Unassembled WGS sequence"/>
</dbReference>
<comment type="caution">
    <text evidence="3">The sequence shown here is derived from an EMBL/GenBank/DDBJ whole genome shotgun (WGS) entry which is preliminary data.</text>
</comment>
<evidence type="ECO:0000313" key="3">
    <source>
        <dbReference type="EMBL" id="PRW58047.1"/>
    </source>
</evidence>